<dbReference type="EMBL" id="CP014544">
    <property type="protein sequence ID" value="AMO69881.1"/>
    <property type="molecule type" value="Genomic_DNA"/>
</dbReference>
<reference evidence="1 2" key="1">
    <citation type="submission" date="2015-12" db="EMBL/GenBank/DDBJ databases">
        <authorList>
            <person name="Shamseldin A."/>
            <person name="Moawad H."/>
            <person name="Abd El-Rahim W.M."/>
            <person name="Sadowsky M.J."/>
        </authorList>
    </citation>
    <scope>NUCLEOTIDE SEQUENCE [LARGE SCALE GENOMIC DNA]</scope>
    <source>
        <strain evidence="1 2">SM2</strain>
    </source>
</reference>
<sequence length="72" mass="8079">MTSFDIKRRLFGRVKTPVYKNYGLGRSEVFAQQRAQLASWDNSVNIRRLNFKLILKVAACAVPGKRSGGGVH</sequence>
<evidence type="ECO:0000313" key="1">
    <source>
        <dbReference type="EMBL" id="AMO69881.1"/>
    </source>
</evidence>
<dbReference type="KEGG" id="zal:AZF00_16935"/>
<proteinExistence type="predicted"/>
<protein>
    <submittedName>
        <fullName evidence="1">Uncharacterized protein</fullName>
    </submittedName>
</protein>
<dbReference type="STRING" id="1470434.AZF00_16935"/>
<dbReference type="Proteomes" id="UP000074119">
    <property type="component" value="Chromosome"/>
</dbReference>
<evidence type="ECO:0000313" key="2">
    <source>
        <dbReference type="Proteomes" id="UP000074119"/>
    </source>
</evidence>
<accession>A0A127M9F2</accession>
<gene>
    <name evidence="1" type="ORF">AZF00_16935</name>
</gene>
<dbReference type="AlphaFoldDB" id="A0A127M9F2"/>
<name>A0A127M9F2_9GAMM</name>
<organism evidence="1 2">
    <name type="scientific">Zhongshania aliphaticivorans</name>
    <dbReference type="NCBI Taxonomy" id="1470434"/>
    <lineage>
        <taxon>Bacteria</taxon>
        <taxon>Pseudomonadati</taxon>
        <taxon>Pseudomonadota</taxon>
        <taxon>Gammaproteobacteria</taxon>
        <taxon>Cellvibrionales</taxon>
        <taxon>Spongiibacteraceae</taxon>
        <taxon>Zhongshania</taxon>
    </lineage>
</organism>